<protein>
    <submittedName>
        <fullName evidence="4">3-oxoacyl-ACP synthase</fullName>
    </submittedName>
</protein>
<sequence>MTDLREVAVHLPPRRVAIASLQDELGLTDPQLRAFERFFGLSHIRREPGGTGFDLMLAAAGKLSELRGQEDRVRYVIQARSIPVATAYPRSDVHEVRRALGLGRAEAFTIVHQACASGLLAVDLAGRLLAAEGDPDALALILAGEKTYTTMVRTVPGAAVNGEGAAALLVGTGGGHDRVLGYATRTYGRFNSGLALTDALNADFQQVYPNAVAEVLIAAVDRAGISLDDVALVLPHNVNRVSWVRVCRLIGFPLERVLLDNVPETGHCFCADSFINFRTAQELGRLQPGDRYVMAAVGIGGFFSAMVFEH</sequence>
<dbReference type="SUPFAM" id="SSF53901">
    <property type="entry name" value="Thiolase-like"/>
    <property type="match status" value="1"/>
</dbReference>
<accession>A0A4R4WLU0</accession>
<dbReference type="InterPro" id="IPR016039">
    <property type="entry name" value="Thiolase-like"/>
</dbReference>
<keyword evidence="2" id="KW-0012">Acyltransferase</keyword>
<feature type="domain" description="Beta-ketoacyl-[acyl-carrier-protein] synthase III C-terminal" evidence="3">
    <location>
        <begin position="221"/>
        <end position="309"/>
    </location>
</feature>
<proteinExistence type="predicted"/>
<dbReference type="Proteomes" id="UP000294543">
    <property type="component" value="Unassembled WGS sequence"/>
</dbReference>
<dbReference type="PANTHER" id="PTHR34069">
    <property type="entry name" value="3-OXOACYL-[ACYL-CARRIER-PROTEIN] SYNTHASE 3"/>
    <property type="match status" value="1"/>
</dbReference>
<comment type="caution">
    <text evidence="4">The sequence shown here is derived from an EMBL/GenBank/DDBJ whole genome shotgun (WGS) entry which is preliminary data.</text>
</comment>
<keyword evidence="1" id="KW-0808">Transferase</keyword>
<dbReference type="InterPro" id="IPR013747">
    <property type="entry name" value="ACP_syn_III_C"/>
</dbReference>
<organism evidence="4 5">
    <name type="scientific">Nonomuraea diastatica</name>
    <dbReference type="NCBI Taxonomy" id="1848329"/>
    <lineage>
        <taxon>Bacteria</taxon>
        <taxon>Bacillati</taxon>
        <taxon>Actinomycetota</taxon>
        <taxon>Actinomycetes</taxon>
        <taxon>Streptosporangiales</taxon>
        <taxon>Streptosporangiaceae</taxon>
        <taxon>Nonomuraea</taxon>
    </lineage>
</organism>
<dbReference type="Pfam" id="PF08541">
    <property type="entry name" value="ACP_syn_III_C"/>
    <property type="match status" value="1"/>
</dbReference>
<gene>
    <name evidence="4" type="ORF">E1294_18365</name>
</gene>
<name>A0A4R4WLU0_9ACTN</name>
<dbReference type="EMBL" id="SMKP01000047">
    <property type="protein sequence ID" value="TDD20268.1"/>
    <property type="molecule type" value="Genomic_DNA"/>
</dbReference>
<dbReference type="OrthoDB" id="2636646at2"/>
<dbReference type="PANTHER" id="PTHR34069:SF2">
    <property type="entry name" value="BETA-KETOACYL-[ACYL-CARRIER-PROTEIN] SYNTHASE III"/>
    <property type="match status" value="1"/>
</dbReference>
<dbReference type="GO" id="GO:0044550">
    <property type="term" value="P:secondary metabolite biosynthetic process"/>
    <property type="evidence" value="ECO:0007669"/>
    <property type="project" value="TreeGrafter"/>
</dbReference>
<evidence type="ECO:0000313" key="4">
    <source>
        <dbReference type="EMBL" id="TDD20268.1"/>
    </source>
</evidence>
<reference evidence="4 5" key="1">
    <citation type="submission" date="2019-03" db="EMBL/GenBank/DDBJ databases">
        <title>Draft genome sequences of novel Actinobacteria.</title>
        <authorList>
            <person name="Sahin N."/>
            <person name="Ay H."/>
            <person name="Saygin H."/>
        </authorList>
    </citation>
    <scope>NUCLEOTIDE SEQUENCE [LARGE SCALE GENOMIC DNA]</scope>
    <source>
        <strain evidence="4 5">KC712</strain>
    </source>
</reference>
<dbReference type="RefSeq" id="WP_132509731.1">
    <property type="nucleotide sequence ID" value="NZ_SMKP01000047.1"/>
</dbReference>
<keyword evidence="5" id="KW-1185">Reference proteome</keyword>
<evidence type="ECO:0000256" key="1">
    <source>
        <dbReference type="ARBA" id="ARBA00022679"/>
    </source>
</evidence>
<evidence type="ECO:0000256" key="2">
    <source>
        <dbReference type="ARBA" id="ARBA00023315"/>
    </source>
</evidence>
<dbReference type="GO" id="GO:0016746">
    <property type="term" value="F:acyltransferase activity"/>
    <property type="evidence" value="ECO:0007669"/>
    <property type="project" value="UniProtKB-KW"/>
</dbReference>
<dbReference type="AlphaFoldDB" id="A0A4R4WLU0"/>
<evidence type="ECO:0000313" key="5">
    <source>
        <dbReference type="Proteomes" id="UP000294543"/>
    </source>
</evidence>
<evidence type="ECO:0000259" key="3">
    <source>
        <dbReference type="Pfam" id="PF08541"/>
    </source>
</evidence>
<dbReference type="Gene3D" id="3.40.47.10">
    <property type="match status" value="2"/>
</dbReference>